<reference evidence="2" key="1">
    <citation type="submission" date="2022-10" db="EMBL/GenBank/DDBJ databases">
        <title>Complete genome sequence of Capnocytophaga ochracea KCOM 2812 isolated from actinomycosis lesion.</title>
        <authorList>
            <person name="Kook J.-K."/>
            <person name="Park S.-N."/>
            <person name="Lim Y.K."/>
        </authorList>
    </citation>
    <scope>NUCLEOTIDE SEQUENCE</scope>
    <source>
        <strain evidence="2">KCOM 28121</strain>
    </source>
</reference>
<evidence type="ECO:0000313" key="3">
    <source>
        <dbReference type="Proteomes" id="UP001163262"/>
    </source>
</evidence>
<feature type="coiled-coil region" evidence="1">
    <location>
        <begin position="410"/>
        <end position="472"/>
    </location>
</feature>
<proteinExistence type="predicted"/>
<evidence type="ECO:0000313" key="2">
    <source>
        <dbReference type="EMBL" id="UZD41430.1"/>
    </source>
</evidence>
<gene>
    <name evidence="2" type="ORF">OL231_02490</name>
</gene>
<dbReference type="Proteomes" id="UP001163262">
    <property type="component" value="Chromosome"/>
</dbReference>
<name>A0AA46WAN9_CAPOC</name>
<sequence>MPVTTFTLKVPSTGYEKTISLTVNEKPNFTVFTEPFLSEPESINYNLDRYIKEDTQAGSITKCTRGRELYDQYYLKNRIRIGSEDYIPSYLRMFEKHKEKTGKEVLLSLKITYNDRDKLIKDKITLDYDASLFEIGFTDDGATINTKEFVFEKKYFTEDVYTIPVKNGDRKNVFDVFAPTSNDPTDKEPFMIHKLLIRCKKGFSEEQKVTFLNKKGQKVGLLIIKPTTEVYHSKRKFRFIKVFRKSHKENDFRKINRDILKQNVRDEKYKSIDFELLTKTPNDFDENIRLFYKYLCNNYYSRLRVVYPPEIEIEEMEIEDISFADENFYKQIRHLYIDKKQLKEEEYKNLVLVFLSPLEYSNHGAAISYDNIYMFSMIVYILSSESVLHETAHKMGLPHIFEDQYIEKSIENISAEIKGLGDEIESIKKQNNIWKATKGDKINIGGNIIVTRREFDKKIAEKDEEIKKHKKTKNIKEQMLEFLQKMKRYHQIYFAEGISNNIMDYASQHFGFFEFQFEIIKKLNDEYHHI</sequence>
<dbReference type="AlphaFoldDB" id="A0AA46WAN9"/>
<accession>A0AA46WAN9</accession>
<dbReference type="RefSeq" id="WP_264860695.1">
    <property type="nucleotide sequence ID" value="NZ_CP110230.1"/>
</dbReference>
<keyword evidence="1" id="KW-0175">Coiled coil</keyword>
<protein>
    <submittedName>
        <fullName evidence="2">Uncharacterized protein</fullName>
    </submittedName>
</protein>
<dbReference type="EMBL" id="CP110230">
    <property type="protein sequence ID" value="UZD41430.1"/>
    <property type="molecule type" value="Genomic_DNA"/>
</dbReference>
<evidence type="ECO:0000256" key="1">
    <source>
        <dbReference type="SAM" id="Coils"/>
    </source>
</evidence>
<organism evidence="2 3">
    <name type="scientific">Capnocytophaga ochracea</name>
    <dbReference type="NCBI Taxonomy" id="1018"/>
    <lineage>
        <taxon>Bacteria</taxon>
        <taxon>Pseudomonadati</taxon>
        <taxon>Bacteroidota</taxon>
        <taxon>Flavobacteriia</taxon>
        <taxon>Flavobacteriales</taxon>
        <taxon>Flavobacteriaceae</taxon>
        <taxon>Capnocytophaga</taxon>
    </lineage>
</organism>